<feature type="transmembrane region" description="Helical" evidence="2">
    <location>
        <begin position="623"/>
        <end position="643"/>
    </location>
</feature>
<keyword evidence="3" id="KW-0732">Signal</keyword>
<dbReference type="GeneID" id="100909303"/>
<evidence type="ECO:0000313" key="5">
    <source>
        <dbReference type="RefSeq" id="XP_003741859.1"/>
    </source>
</evidence>
<dbReference type="RefSeq" id="XP_003741859.1">
    <property type="nucleotide sequence ID" value="XM_003741811.1"/>
</dbReference>
<keyword evidence="2" id="KW-1133">Transmembrane helix</keyword>
<name>A0AAJ6VWM0_9ACAR</name>
<proteinExistence type="predicted"/>
<evidence type="ECO:0000256" key="1">
    <source>
        <dbReference type="SAM" id="MobiDB-lite"/>
    </source>
</evidence>
<organism evidence="4 5">
    <name type="scientific">Galendromus occidentalis</name>
    <name type="common">western predatory mite</name>
    <dbReference type="NCBI Taxonomy" id="34638"/>
    <lineage>
        <taxon>Eukaryota</taxon>
        <taxon>Metazoa</taxon>
        <taxon>Ecdysozoa</taxon>
        <taxon>Arthropoda</taxon>
        <taxon>Chelicerata</taxon>
        <taxon>Arachnida</taxon>
        <taxon>Acari</taxon>
        <taxon>Parasitiformes</taxon>
        <taxon>Mesostigmata</taxon>
        <taxon>Gamasina</taxon>
        <taxon>Phytoseioidea</taxon>
        <taxon>Phytoseiidae</taxon>
        <taxon>Typhlodrominae</taxon>
        <taxon>Galendromus</taxon>
    </lineage>
</organism>
<keyword evidence="2" id="KW-0812">Transmembrane</keyword>
<feature type="region of interest" description="Disordered" evidence="1">
    <location>
        <begin position="562"/>
        <end position="616"/>
    </location>
</feature>
<evidence type="ECO:0000256" key="3">
    <source>
        <dbReference type="SAM" id="SignalP"/>
    </source>
</evidence>
<feature type="signal peptide" evidence="3">
    <location>
        <begin position="1"/>
        <end position="22"/>
    </location>
</feature>
<accession>A0AAJ6VWM0</accession>
<sequence length="652" mass="72539">MATTARCCFLLLILGVNVRVECLWNFRAVGEYLTGDVSDCKKGFSVEATRYFEEVHYSDGGSINKTAFLVNYDDIDTVSFFGDLEAGRVFLQMGNQCENVTGNDPSLPRFNAWAFRSEAVYAPTYTILTELQYRITETDDLKYVVERGLPAVKVPLNLDDQSDKEDYIEEAYVIFEGQGGEEVHDFTKMIPLTVEICLMSNGTRSKERLSIMEFAWNVTVEQDASPAAGIQCDGYGRSDIPNVFDASTLVLRTEQVLDGNVTTADIALDFDRKLLRIDNGVHDYFLSTSQKVIYNVANPNTRVRTCDVMDLSEASKLPWTFVSFSVESAGDFFGVDEHFKIKTRTKRRGIDCDLVSGRRTDYLPEKSPSSVWEWCIADVNTAAGIKKYIVHLDIFIDSEEGRYQESYSLYDTEHPDQKTLYLDQFTELEPCFDLDRKRNLQVMVDSVNDPMYAGEDVEFAVESGLFKAALLDKLLEVSGLSPDSYRFGSTDAVILGEKESIFQFYIFDAPKNSPESERLDAVFQKLQGAISDSALDVDVNGMKFAIRKGSLKDAQEIEEKTTLVPVTDPYTQSLPAPSTTIAPPTPPSPRTSPETQSSDSVAPTTEPSKKDEEPDVAEGYNGALIFGIASTILIAGVGVGIIGGREVLSRRI</sequence>
<evidence type="ECO:0000313" key="4">
    <source>
        <dbReference type="Proteomes" id="UP000694867"/>
    </source>
</evidence>
<keyword evidence="2" id="KW-0472">Membrane</keyword>
<feature type="chain" id="PRO_5042517960" evidence="3">
    <location>
        <begin position="23"/>
        <end position="652"/>
    </location>
</feature>
<reference evidence="5" key="1">
    <citation type="submission" date="2025-08" db="UniProtKB">
        <authorList>
            <consortium name="RefSeq"/>
        </authorList>
    </citation>
    <scope>IDENTIFICATION</scope>
</reference>
<dbReference type="Proteomes" id="UP000694867">
    <property type="component" value="Unplaced"/>
</dbReference>
<evidence type="ECO:0000256" key="2">
    <source>
        <dbReference type="SAM" id="Phobius"/>
    </source>
</evidence>
<protein>
    <submittedName>
        <fullName evidence="5">Uncharacterized protein LOC100909303</fullName>
    </submittedName>
</protein>
<dbReference type="KEGG" id="goe:100909303"/>
<keyword evidence="4" id="KW-1185">Reference proteome</keyword>
<gene>
    <name evidence="5" type="primary">LOC100909303</name>
</gene>
<dbReference type="AlphaFoldDB" id="A0AAJ6VWM0"/>